<dbReference type="GO" id="GO:0003887">
    <property type="term" value="F:DNA-directed DNA polymerase activity"/>
    <property type="evidence" value="ECO:0007669"/>
    <property type="project" value="UniProtKB-KW"/>
</dbReference>
<keyword evidence="7" id="KW-0238">DNA-binding</keyword>
<reference evidence="12" key="1">
    <citation type="journal article" date="2015" name="Nature">
        <title>Complex archaea that bridge the gap between prokaryotes and eukaryotes.</title>
        <authorList>
            <person name="Spang A."/>
            <person name="Saw J.H."/>
            <person name="Jorgensen S.L."/>
            <person name="Zaremba-Niedzwiedzka K."/>
            <person name="Martijn J."/>
            <person name="Lind A.E."/>
            <person name="van Eijk R."/>
            <person name="Schleper C."/>
            <person name="Guy L."/>
            <person name="Ettema T.J."/>
        </authorList>
    </citation>
    <scope>NUCLEOTIDE SEQUENCE</scope>
</reference>
<keyword evidence="6" id="KW-0239">DNA-directed DNA polymerase</keyword>
<evidence type="ECO:0000256" key="5">
    <source>
        <dbReference type="ARBA" id="ARBA00022705"/>
    </source>
</evidence>
<evidence type="ECO:0000256" key="6">
    <source>
        <dbReference type="ARBA" id="ARBA00022932"/>
    </source>
</evidence>
<dbReference type="SMART" id="SM00986">
    <property type="entry name" value="UDG"/>
    <property type="match status" value="1"/>
</dbReference>
<dbReference type="Gene3D" id="1.20.1060.10">
    <property type="entry name" value="Taq DNA Polymerase, Chain T, domain 4"/>
    <property type="match status" value="1"/>
</dbReference>
<dbReference type="InterPro" id="IPR036895">
    <property type="entry name" value="Uracil-DNA_glycosylase-like_sf"/>
</dbReference>
<evidence type="ECO:0000256" key="1">
    <source>
        <dbReference type="ARBA" id="ARBA00007705"/>
    </source>
</evidence>
<dbReference type="InterPro" id="IPR002298">
    <property type="entry name" value="DNA_polymerase_A"/>
</dbReference>
<evidence type="ECO:0000256" key="7">
    <source>
        <dbReference type="ARBA" id="ARBA00023125"/>
    </source>
</evidence>
<sequence length="780" mass="89981">MICKDCPFNKGTKVRGEGSRILREWVEETEGSNSSIKLRTNRVERDNEGQYDVVVVAMAPAREEVREGRVLIGISGQTLRGVLKQLGVEEFYLCNVLLCPIPDGSSDFEIQKAVDLCRNVITEVKERKPKLVIALGDLPYRTFTENLDYTITELGGRVIPSKVGPLVPLPHPAYYLRNPNDFFDFIEGMRSGLKVLNGTYVQVDTPELVVVTPDNLDEVRNDLDKADELAVDLETSGFHPYAWDPAYILEMGISRPPYNKAYIVTSELIPEFKRLLEEKDGVYWNGSFDASFLKVIGINPKVSFDGMLAHYTMDERGYGHGLKKVAGLYLGCEDWEKNIKQYLPTENSSYELIPTHIRYQYLSKDVTRTGLLKGVLTPDINQKIFNELLMPACRMFIDIEHHGQRINPVLLMEMEPVLTQDMEKIEQEIYDLTKDWINPNSPKQVKELVYGKMHLPIDPYFGASTSKDALAPYKDDPVVSRIINYRQFSKMRGAYVMNFAKYTSREFRIHPKINLWRAVSGRLSSEDPSIMNIKSDSRLKEVFLPEVGHVLGTGDIKGNELRWYGINARDEELLAIFNSQPTEEEPRANDPHYLVSRAAYGEEKADELRTPAKAVVFGRLYGRGKKSIEYQVGSGNIEKLMEIVDSFFPAIQRFRQEVFAQVKEHGYLESYFGRKRRFPLLTRDNKHNVEREAVNFMQQSPGSDLMLYNMLNIWENREKWGVFPFWPVHDSITWDMEDKGILPEMQKVLEEYSYEMVDHKLFFPWDMDWGINWAMHKEKK</sequence>
<organism evidence="12">
    <name type="scientific">marine sediment metagenome</name>
    <dbReference type="NCBI Taxonomy" id="412755"/>
    <lineage>
        <taxon>unclassified sequences</taxon>
        <taxon>metagenomes</taxon>
        <taxon>ecological metagenomes</taxon>
    </lineage>
</organism>
<dbReference type="AlphaFoldDB" id="A0A0F9S2Z3"/>
<feature type="domain" description="DNA-directed DNA polymerase family A palm" evidence="10">
    <location>
        <begin position="536"/>
        <end position="740"/>
    </location>
</feature>
<dbReference type="InterPro" id="IPR012337">
    <property type="entry name" value="RNaseH-like_sf"/>
</dbReference>
<comment type="caution">
    <text evidence="12">The sequence shown here is derived from an EMBL/GenBank/DDBJ whole genome shotgun (WGS) entry which is preliminary data.</text>
</comment>
<keyword evidence="5" id="KW-0235">DNA replication</keyword>
<keyword evidence="4" id="KW-0548">Nucleotidyltransferase</keyword>
<dbReference type="Pfam" id="PF03167">
    <property type="entry name" value="UDG"/>
    <property type="match status" value="1"/>
</dbReference>
<protein>
    <recommendedName>
        <fullName evidence="2">DNA-directed DNA polymerase</fullName>
        <ecNumber evidence="2">2.7.7.7</ecNumber>
    </recommendedName>
</protein>
<dbReference type="InterPro" id="IPR001098">
    <property type="entry name" value="DNA-dir_DNA_pol_A_palm_dom"/>
</dbReference>
<evidence type="ECO:0000313" key="12">
    <source>
        <dbReference type="EMBL" id="KKN23708.1"/>
    </source>
</evidence>
<dbReference type="PROSITE" id="PS00447">
    <property type="entry name" value="DNA_POLYMERASE_A"/>
    <property type="match status" value="1"/>
</dbReference>
<evidence type="ECO:0000256" key="3">
    <source>
        <dbReference type="ARBA" id="ARBA00022679"/>
    </source>
</evidence>
<accession>A0A0F9S2Z3</accession>
<evidence type="ECO:0000256" key="4">
    <source>
        <dbReference type="ARBA" id="ARBA00022695"/>
    </source>
</evidence>
<dbReference type="InterPro" id="IPR019760">
    <property type="entry name" value="DNA-dir_DNA_pol_A_CS"/>
</dbReference>
<dbReference type="InterPro" id="IPR005122">
    <property type="entry name" value="Uracil-DNA_glycosylase-like"/>
</dbReference>
<dbReference type="GO" id="GO:0006261">
    <property type="term" value="P:DNA-templated DNA replication"/>
    <property type="evidence" value="ECO:0007669"/>
    <property type="project" value="InterPro"/>
</dbReference>
<name>A0A0F9S2Z3_9ZZZZ</name>
<gene>
    <name evidence="12" type="ORF">LCGC14_0902330</name>
</gene>
<evidence type="ECO:0000259" key="9">
    <source>
        <dbReference type="SMART" id="SM00474"/>
    </source>
</evidence>
<evidence type="ECO:0000259" key="10">
    <source>
        <dbReference type="SMART" id="SM00482"/>
    </source>
</evidence>
<dbReference type="PRINTS" id="PR00868">
    <property type="entry name" value="DNAPOLI"/>
</dbReference>
<dbReference type="GO" id="GO:0008408">
    <property type="term" value="F:3'-5' exonuclease activity"/>
    <property type="evidence" value="ECO:0007669"/>
    <property type="project" value="InterPro"/>
</dbReference>
<dbReference type="SMART" id="SM00987">
    <property type="entry name" value="UreE_C"/>
    <property type="match status" value="1"/>
</dbReference>
<proteinExistence type="inferred from homology"/>
<dbReference type="InterPro" id="IPR002562">
    <property type="entry name" value="3'-5'_exonuclease_dom"/>
</dbReference>
<dbReference type="SUPFAM" id="SSF52141">
    <property type="entry name" value="Uracil-DNA glycosylase-like"/>
    <property type="match status" value="1"/>
</dbReference>
<dbReference type="EC" id="2.7.7.7" evidence="2"/>
<comment type="catalytic activity">
    <reaction evidence="8">
        <text>DNA(n) + a 2'-deoxyribonucleoside 5'-triphosphate = DNA(n+1) + diphosphate</text>
        <dbReference type="Rhea" id="RHEA:22508"/>
        <dbReference type="Rhea" id="RHEA-COMP:17339"/>
        <dbReference type="Rhea" id="RHEA-COMP:17340"/>
        <dbReference type="ChEBI" id="CHEBI:33019"/>
        <dbReference type="ChEBI" id="CHEBI:61560"/>
        <dbReference type="ChEBI" id="CHEBI:173112"/>
        <dbReference type="EC" id="2.7.7.7"/>
    </reaction>
</comment>
<keyword evidence="3" id="KW-0808">Transferase</keyword>
<dbReference type="SMART" id="SM00482">
    <property type="entry name" value="POLAc"/>
    <property type="match status" value="1"/>
</dbReference>
<dbReference type="PANTHER" id="PTHR10133:SF27">
    <property type="entry name" value="DNA POLYMERASE NU"/>
    <property type="match status" value="1"/>
</dbReference>
<dbReference type="SMART" id="SM00474">
    <property type="entry name" value="35EXOc"/>
    <property type="match status" value="1"/>
</dbReference>
<dbReference type="SUPFAM" id="SSF56672">
    <property type="entry name" value="DNA/RNA polymerases"/>
    <property type="match status" value="1"/>
</dbReference>
<dbReference type="Gene3D" id="3.30.70.370">
    <property type="match status" value="1"/>
</dbReference>
<dbReference type="Gene3D" id="3.40.470.10">
    <property type="entry name" value="Uracil-DNA glycosylase-like domain"/>
    <property type="match status" value="1"/>
</dbReference>
<evidence type="ECO:0000259" key="11">
    <source>
        <dbReference type="SMART" id="SM00986"/>
    </source>
</evidence>
<dbReference type="Pfam" id="PF01612">
    <property type="entry name" value="DNA_pol_A_exo1"/>
    <property type="match status" value="1"/>
</dbReference>
<dbReference type="InterPro" id="IPR036397">
    <property type="entry name" value="RNaseH_sf"/>
</dbReference>
<dbReference type="SUPFAM" id="SSF53098">
    <property type="entry name" value="Ribonuclease H-like"/>
    <property type="match status" value="1"/>
</dbReference>
<evidence type="ECO:0000256" key="2">
    <source>
        <dbReference type="ARBA" id="ARBA00012417"/>
    </source>
</evidence>
<dbReference type="GO" id="GO:0003677">
    <property type="term" value="F:DNA binding"/>
    <property type="evidence" value="ECO:0007669"/>
    <property type="project" value="UniProtKB-KW"/>
</dbReference>
<dbReference type="InterPro" id="IPR043502">
    <property type="entry name" value="DNA/RNA_pol_sf"/>
</dbReference>
<dbReference type="PANTHER" id="PTHR10133">
    <property type="entry name" value="DNA POLYMERASE I"/>
    <property type="match status" value="1"/>
</dbReference>
<evidence type="ECO:0000256" key="8">
    <source>
        <dbReference type="ARBA" id="ARBA00049244"/>
    </source>
</evidence>
<dbReference type="GO" id="GO:0006302">
    <property type="term" value="P:double-strand break repair"/>
    <property type="evidence" value="ECO:0007669"/>
    <property type="project" value="TreeGrafter"/>
</dbReference>
<dbReference type="Gene3D" id="3.30.420.10">
    <property type="entry name" value="Ribonuclease H-like superfamily/Ribonuclease H"/>
    <property type="match status" value="1"/>
</dbReference>
<dbReference type="Pfam" id="PF00476">
    <property type="entry name" value="DNA_pol_A"/>
    <property type="match status" value="1"/>
</dbReference>
<feature type="domain" description="Uracil-DNA glycosylase-like" evidence="11">
    <location>
        <begin position="44"/>
        <end position="190"/>
    </location>
</feature>
<dbReference type="EMBL" id="LAZR01002947">
    <property type="protein sequence ID" value="KKN23708.1"/>
    <property type="molecule type" value="Genomic_DNA"/>
</dbReference>
<comment type="similarity">
    <text evidence="1">Belongs to the DNA polymerase type-A family.</text>
</comment>
<feature type="domain" description="3'-5' exonuclease" evidence="9">
    <location>
        <begin position="209"/>
        <end position="381"/>
    </location>
</feature>
<dbReference type="Gene3D" id="1.10.150.20">
    <property type="entry name" value="5' to 3' exonuclease, C-terminal subdomain"/>
    <property type="match status" value="1"/>
</dbReference>